<feature type="modified residue" description="N6-(pyridoxal phosphate)lysine" evidence="2 3">
    <location>
        <position position="44"/>
    </location>
</feature>
<reference evidence="6 7" key="1">
    <citation type="submission" date="2019-06" db="EMBL/GenBank/DDBJ databases">
        <title>Sequencing the genomes of 1000 actinobacteria strains.</title>
        <authorList>
            <person name="Klenk H.-P."/>
        </authorList>
    </citation>
    <scope>NUCLEOTIDE SEQUENCE [LARGE SCALE GENOMIC DNA]</scope>
    <source>
        <strain evidence="6 7">DSM 44826</strain>
    </source>
</reference>
<name>A0A561UCB8_9ACTN</name>
<dbReference type="InterPro" id="IPR011078">
    <property type="entry name" value="PyrdxlP_homeostasis"/>
</dbReference>
<evidence type="ECO:0000256" key="3">
    <source>
        <dbReference type="PIRSR" id="PIRSR004848-1"/>
    </source>
</evidence>
<dbReference type="PANTHER" id="PTHR10146">
    <property type="entry name" value="PROLINE SYNTHETASE CO-TRANSCRIBED BACTERIAL HOMOLOG PROTEIN"/>
    <property type="match status" value="1"/>
</dbReference>
<dbReference type="OrthoDB" id="9804072at2"/>
<dbReference type="PANTHER" id="PTHR10146:SF14">
    <property type="entry name" value="PYRIDOXAL PHOSPHATE HOMEOSTASIS PROTEIN"/>
    <property type="match status" value="1"/>
</dbReference>
<dbReference type="EMBL" id="VIWT01000001">
    <property type="protein sequence ID" value="TWF97014.1"/>
    <property type="molecule type" value="Genomic_DNA"/>
</dbReference>
<evidence type="ECO:0000256" key="2">
    <source>
        <dbReference type="HAMAP-Rule" id="MF_02087"/>
    </source>
</evidence>
<dbReference type="InterPro" id="IPR001608">
    <property type="entry name" value="Ala_racemase_N"/>
</dbReference>
<comment type="caution">
    <text evidence="6">The sequence shown here is derived from an EMBL/GenBank/DDBJ whole genome shotgun (WGS) entry which is preliminary data.</text>
</comment>
<dbReference type="InterPro" id="IPR029066">
    <property type="entry name" value="PLP-binding_barrel"/>
</dbReference>
<sequence length="229" mass="24420">MNATEASGRPDPAVGLAEVRAAIAAACLRAHRTPESVTLVAASKTVSVEGLEPAVAAGQLVYGENRVQEAQGKWPLLRERHPEVEVHLIGPLQTNKAKDAVALFDVIHSVDRVDLCRAIARRCAEQGRRPSLFIQVNTGAEVQKAGVLPQELDALLEACRSEYDLDVAGLMCIPPVDEPGEPHFEVLAAAADRHGLKSLSMGMSSDYARAIEYGATHVRVGSAIFGSRA</sequence>
<dbReference type="AlphaFoldDB" id="A0A561UCB8"/>
<evidence type="ECO:0000313" key="7">
    <source>
        <dbReference type="Proteomes" id="UP000317940"/>
    </source>
</evidence>
<dbReference type="HAMAP" id="MF_02087">
    <property type="entry name" value="PLP_homeostasis"/>
    <property type="match status" value="1"/>
</dbReference>
<dbReference type="Gene3D" id="3.20.20.10">
    <property type="entry name" value="Alanine racemase"/>
    <property type="match status" value="1"/>
</dbReference>
<dbReference type="Proteomes" id="UP000317940">
    <property type="component" value="Unassembled WGS sequence"/>
</dbReference>
<dbReference type="FunFam" id="3.20.20.10:FF:000018">
    <property type="entry name" value="Pyridoxal phosphate homeostasis protein"/>
    <property type="match status" value="1"/>
</dbReference>
<dbReference type="RefSeq" id="WP_145903292.1">
    <property type="nucleotide sequence ID" value="NZ_BAAAMZ010000043.1"/>
</dbReference>
<comment type="cofactor">
    <cofactor evidence="3">
        <name>pyridoxal 5'-phosphate</name>
        <dbReference type="ChEBI" id="CHEBI:597326"/>
    </cofactor>
</comment>
<dbReference type="Pfam" id="PF01168">
    <property type="entry name" value="Ala_racemase_N"/>
    <property type="match status" value="1"/>
</dbReference>
<keyword evidence="1 2" id="KW-0663">Pyridoxal phosphate</keyword>
<keyword evidence="7" id="KW-1185">Reference proteome</keyword>
<dbReference type="PIRSF" id="PIRSF004848">
    <property type="entry name" value="YBL036c_PLPDEIII"/>
    <property type="match status" value="1"/>
</dbReference>
<protein>
    <recommendedName>
        <fullName evidence="2">Pyridoxal phosphate homeostasis protein</fullName>
        <shortName evidence="2">PLP homeostasis protein</shortName>
    </recommendedName>
</protein>
<evidence type="ECO:0000313" key="6">
    <source>
        <dbReference type="EMBL" id="TWF97014.1"/>
    </source>
</evidence>
<accession>A0A561UCB8</accession>
<dbReference type="SUPFAM" id="SSF51419">
    <property type="entry name" value="PLP-binding barrel"/>
    <property type="match status" value="1"/>
</dbReference>
<dbReference type="NCBIfam" id="TIGR00044">
    <property type="entry name" value="YggS family pyridoxal phosphate-dependent enzyme"/>
    <property type="match status" value="1"/>
</dbReference>
<comment type="function">
    <text evidence="2">Pyridoxal 5'-phosphate (PLP)-binding protein, which is involved in PLP homeostasis.</text>
</comment>
<dbReference type="CDD" id="cd00635">
    <property type="entry name" value="PLPDE_III_YBL036c_like"/>
    <property type="match status" value="1"/>
</dbReference>
<gene>
    <name evidence="6" type="ORF">FHX73_11788</name>
</gene>
<organism evidence="6 7">
    <name type="scientific">Kitasatospora viridis</name>
    <dbReference type="NCBI Taxonomy" id="281105"/>
    <lineage>
        <taxon>Bacteria</taxon>
        <taxon>Bacillati</taxon>
        <taxon>Actinomycetota</taxon>
        <taxon>Actinomycetes</taxon>
        <taxon>Kitasatosporales</taxon>
        <taxon>Streptomycetaceae</taxon>
        <taxon>Kitasatospora</taxon>
    </lineage>
</organism>
<evidence type="ECO:0000256" key="1">
    <source>
        <dbReference type="ARBA" id="ARBA00022898"/>
    </source>
</evidence>
<dbReference type="GO" id="GO:0030170">
    <property type="term" value="F:pyridoxal phosphate binding"/>
    <property type="evidence" value="ECO:0007669"/>
    <property type="project" value="UniProtKB-UniRule"/>
</dbReference>
<proteinExistence type="inferred from homology"/>
<evidence type="ECO:0000259" key="5">
    <source>
        <dbReference type="Pfam" id="PF01168"/>
    </source>
</evidence>
<comment type="similarity">
    <text evidence="2 4">Belongs to the pyridoxal phosphate-binding protein YggS/PROSC family.</text>
</comment>
<evidence type="ECO:0000256" key="4">
    <source>
        <dbReference type="RuleBase" id="RU004514"/>
    </source>
</evidence>
<feature type="domain" description="Alanine racemase N-terminal" evidence="5">
    <location>
        <begin position="39"/>
        <end position="228"/>
    </location>
</feature>